<dbReference type="EMBL" id="LBOZ01000007">
    <property type="protein sequence ID" value="KKP46893.1"/>
    <property type="molecule type" value="Genomic_DNA"/>
</dbReference>
<comment type="caution">
    <text evidence="2">The sequence shown here is derived from an EMBL/GenBank/DDBJ whole genome shotgun (WGS) entry which is preliminary data.</text>
</comment>
<accession>A0A0F9ZRN7</accession>
<name>A0A0F9ZRN7_9BACT</name>
<feature type="domain" description="GIY-YIG" evidence="1">
    <location>
        <begin position="1"/>
        <end position="79"/>
    </location>
</feature>
<gene>
    <name evidence="2" type="ORF">UR38_C0007G0021</name>
</gene>
<protein>
    <submittedName>
        <fullName evidence="2">Excinuclease ABC subunit C</fullName>
    </submittedName>
</protein>
<dbReference type="InterPro" id="IPR000305">
    <property type="entry name" value="GIY-YIG_endonuc"/>
</dbReference>
<organism evidence="2 3">
    <name type="scientific">Candidatus Woesebacteria bacterium GW2011_GWA2_33_28</name>
    <dbReference type="NCBI Taxonomy" id="1618561"/>
    <lineage>
        <taxon>Bacteria</taxon>
        <taxon>Candidatus Woeseibacteriota</taxon>
    </lineage>
</organism>
<reference evidence="2 3" key="1">
    <citation type="journal article" date="2015" name="Nature">
        <title>rRNA introns, odd ribosomes, and small enigmatic genomes across a large radiation of phyla.</title>
        <authorList>
            <person name="Brown C.T."/>
            <person name="Hug L.A."/>
            <person name="Thomas B.C."/>
            <person name="Sharon I."/>
            <person name="Castelle C.J."/>
            <person name="Singh A."/>
            <person name="Wilkins M.J."/>
            <person name="Williams K.H."/>
            <person name="Banfield J.F."/>
        </authorList>
    </citation>
    <scope>NUCLEOTIDE SEQUENCE [LARGE SCALE GENOMIC DNA]</scope>
</reference>
<evidence type="ECO:0000313" key="2">
    <source>
        <dbReference type="EMBL" id="KKP46893.1"/>
    </source>
</evidence>
<dbReference type="AlphaFoldDB" id="A0A0F9ZRN7"/>
<evidence type="ECO:0000313" key="3">
    <source>
        <dbReference type="Proteomes" id="UP000033995"/>
    </source>
</evidence>
<sequence length="87" mass="10564">MYKVYLLRSKIKPEKSYVGLTTKLISERLSEHNNGKSKYTNTFKPWELIYYENFYCKLCAEKREIFLKSGIGYRFRKIISNNYKLIY</sequence>
<evidence type="ECO:0000259" key="1">
    <source>
        <dbReference type="PROSITE" id="PS50164"/>
    </source>
</evidence>
<proteinExistence type="predicted"/>
<dbReference type="Proteomes" id="UP000033995">
    <property type="component" value="Unassembled WGS sequence"/>
</dbReference>
<dbReference type="SUPFAM" id="SSF82771">
    <property type="entry name" value="GIY-YIG endonuclease"/>
    <property type="match status" value="1"/>
</dbReference>
<dbReference type="Pfam" id="PF01541">
    <property type="entry name" value="GIY-YIG"/>
    <property type="match status" value="1"/>
</dbReference>
<dbReference type="InterPro" id="IPR035901">
    <property type="entry name" value="GIY-YIG_endonuc_sf"/>
</dbReference>
<dbReference type="PROSITE" id="PS50164">
    <property type="entry name" value="GIY_YIG"/>
    <property type="match status" value="1"/>
</dbReference>
<dbReference type="Gene3D" id="3.40.1440.10">
    <property type="entry name" value="GIY-YIG endonuclease"/>
    <property type="match status" value="1"/>
</dbReference>